<dbReference type="PANTHER" id="PTHR31890">
    <property type="entry name" value="PLANT INVERTASE/PECTIN METHYLESTERASE INHIBITOR SUPERFAMILY PROTEIN"/>
    <property type="match status" value="1"/>
</dbReference>
<keyword evidence="4" id="KW-1185">Reference proteome</keyword>
<evidence type="ECO:0000259" key="2">
    <source>
        <dbReference type="SMART" id="SM00856"/>
    </source>
</evidence>
<proteinExistence type="predicted"/>
<gene>
    <name evidence="3" type="ORF">Ddye_005630</name>
</gene>
<dbReference type="NCBIfam" id="TIGR01614">
    <property type="entry name" value="PME_inhib"/>
    <property type="match status" value="1"/>
</dbReference>
<accession>A0AAE0CPW0</accession>
<sequence length="194" mass="20974">MASLNDWMMLMPLFLSLSLHSASQAPATAPAQTPTFGSNNLIESTCKNTGKLYTISCMQILESDPETASASSPVDLAKSALNLAVEDTRVAGEKLRVLLKTKITQPELSESFDICVNWYDMAVGQFSMSSKEVDEDPETANYDAALANSHESADCESALASAGIHLPQIHALIQRLKCFCRIAYAVTDALPQEL</sequence>
<comment type="caution">
    <text evidence="3">The sequence shown here is derived from an EMBL/GenBank/DDBJ whole genome shotgun (WGS) entry which is preliminary data.</text>
</comment>
<dbReference type="PANTHER" id="PTHR31890:SF9">
    <property type="entry name" value="PLANT INVERTASE_PECTIN METHYLESTERASE INHIBITOR SUPERFAMILY PROTEIN"/>
    <property type="match status" value="1"/>
</dbReference>
<keyword evidence="1" id="KW-0732">Signal</keyword>
<organism evidence="3 4">
    <name type="scientific">Dipteronia dyeriana</name>
    <dbReference type="NCBI Taxonomy" id="168575"/>
    <lineage>
        <taxon>Eukaryota</taxon>
        <taxon>Viridiplantae</taxon>
        <taxon>Streptophyta</taxon>
        <taxon>Embryophyta</taxon>
        <taxon>Tracheophyta</taxon>
        <taxon>Spermatophyta</taxon>
        <taxon>Magnoliopsida</taxon>
        <taxon>eudicotyledons</taxon>
        <taxon>Gunneridae</taxon>
        <taxon>Pentapetalae</taxon>
        <taxon>rosids</taxon>
        <taxon>malvids</taxon>
        <taxon>Sapindales</taxon>
        <taxon>Sapindaceae</taxon>
        <taxon>Hippocastanoideae</taxon>
        <taxon>Acereae</taxon>
        <taxon>Dipteronia</taxon>
    </lineage>
</organism>
<protein>
    <recommendedName>
        <fullName evidence="2">Pectinesterase inhibitor domain-containing protein</fullName>
    </recommendedName>
</protein>
<evidence type="ECO:0000256" key="1">
    <source>
        <dbReference type="SAM" id="SignalP"/>
    </source>
</evidence>
<dbReference type="InterPro" id="IPR006501">
    <property type="entry name" value="Pectinesterase_inhib_dom"/>
</dbReference>
<dbReference type="GO" id="GO:0004857">
    <property type="term" value="F:enzyme inhibitor activity"/>
    <property type="evidence" value="ECO:0007669"/>
    <property type="project" value="InterPro"/>
</dbReference>
<dbReference type="SUPFAM" id="SSF101148">
    <property type="entry name" value="Plant invertase/pectin methylesterase inhibitor"/>
    <property type="match status" value="1"/>
</dbReference>
<dbReference type="Proteomes" id="UP001280121">
    <property type="component" value="Unassembled WGS sequence"/>
</dbReference>
<dbReference type="AlphaFoldDB" id="A0AAE0CPW0"/>
<evidence type="ECO:0000313" key="4">
    <source>
        <dbReference type="Proteomes" id="UP001280121"/>
    </source>
</evidence>
<feature type="chain" id="PRO_5042281577" description="Pectinesterase inhibitor domain-containing protein" evidence="1">
    <location>
        <begin position="25"/>
        <end position="194"/>
    </location>
</feature>
<dbReference type="EMBL" id="JANJYI010000002">
    <property type="protein sequence ID" value="KAK2659097.1"/>
    <property type="molecule type" value="Genomic_DNA"/>
</dbReference>
<reference evidence="3" key="1">
    <citation type="journal article" date="2023" name="Plant J.">
        <title>Genome sequences and population genomics provide insights into the demographic history, inbreeding, and mutation load of two 'living fossil' tree species of Dipteronia.</title>
        <authorList>
            <person name="Feng Y."/>
            <person name="Comes H.P."/>
            <person name="Chen J."/>
            <person name="Zhu S."/>
            <person name="Lu R."/>
            <person name="Zhang X."/>
            <person name="Li P."/>
            <person name="Qiu J."/>
            <person name="Olsen K.M."/>
            <person name="Qiu Y."/>
        </authorList>
    </citation>
    <scope>NUCLEOTIDE SEQUENCE</scope>
    <source>
        <strain evidence="3">KIB01</strain>
    </source>
</reference>
<feature type="domain" description="Pectinesterase inhibitor" evidence="2">
    <location>
        <begin position="37"/>
        <end position="186"/>
    </location>
</feature>
<evidence type="ECO:0000313" key="3">
    <source>
        <dbReference type="EMBL" id="KAK2659097.1"/>
    </source>
</evidence>
<feature type="signal peptide" evidence="1">
    <location>
        <begin position="1"/>
        <end position="24"/>
    </location>
</feature>
<name>A0AAE0CPW0_9ROSI</name>
<dbReference type="Pfam" id="PF04043">
    <property type="entry name" value="PMEI"/>
    <property type="match status" value="1"/>
</dbReference>
<dbReference type="InterPro" id="IPR035513">
    <property type="entry name" value="Invertase/methylesterase_inhib"/>
</dbReference>
<dbReference type="Gene3D" id="1.20.140.40">
    <property type="entry name" value="Invertase/pectin methylesterase inhibitor family protein"/>
    <property type="match status" value="1"/>
</dbReference>
<dbReference type="SMART" id="SM00856">
    <property type="entry name" value="PMEI"/>
    <property type="match status" value="1"/>
</dbReference>